<feature type="signal peptide" evidence="16">
    <location>
        <begin position="1"/>
        <end position="27"/>
    </location>
</feature>
<organism evidence="18 19">
    <name type="scientific">Rossellomorea aquimaris</name>
    <dbReference type="NCBI Taxonomy" id="189382"/>
    <lineage>
        <taxon>Bacteria</taxon>
        <taxon>Bacillati</taxon>
        <taxon>Bacillota</taxon>
        <taxon>Bacilli</taxon>
        <taxon>Bacillales</taxon>
        <taxon>Bacillaceae</taxon>
        <taxon>Rossellomorea</taxon>
    </lineage>
</organism>
<evidence type="ECO:0000256" key="11">
    <source>
        <dbReference type="ARBA" id="ARBA00023316"/>
    </source>
</evidence>
<feature type="chain" id="PRO_5038733071" description="serine-type D-Ala-D-Ala carboxypeptidase" evidence="16">
    <location>
        <begin position="28"/>
        <end position="438"/>
    </location>
</feature>
<dbReference type="InterPro" id="IPR012907">
    <property type="entry name" value="Peptidase_S11_C"/>
</dbReference>
<dbReference type="Pfam" id="PF00768">
    <property type="entry name" value="Peptidase_S11"/>
    <property type="match status" value="1"/>
</dbReference>
<feature type="active site" evidence="13">
    <location>
        <position position="128"/>
    </location>
</feature>
<dbReference type="Gene3D" id="2.60.410.10">
    <property type="entry name" value="D-Ala-D-Ala carboxypeptidase, C-terminal domain"/>
    <property type="match status" value="1"/>
</dbReference>
<dbReference type="SUPFAM" id="SSF56601">
    <property type="entry name" value="beta-lactamase/transpeptidase-like"/>
    <property type="match status" value="1"/>
</dbReference>
<keyword evidence="10" id="KW-0573">Peptidoglycan synthesis</keyword>
<keyword evidence="9" id="KW-0133">Cell shape</keyword>
<dbReference type="Gene3D" id="3.40.710.10">
    <property type="entry name" value="DD-peptidase/beta-lactamase superfamily"/>
    <property type="match status" value="1"/>
</dbReference>
<keyword evidence="11" id="KW-0961">Cell wall biogenesis/degradation</keyword>
<dbReference type="InterPro" id="IPR012338">
    <property type="entry name" value="Beta-lactam/transpept-like"/>
</dbReference>
<evidence type="ECO:0000256" key="1">
    <source>
        <dbReference type="ARBA" id="ARBA00003217"/>
    </source>
</evidence>
<dbReference type="PRINTS" id="PR00725">
    <property type="entry name" value="DADACBPTASE1"/>
</dbReference>
<dbReference type="SMART" id="SM00936">
    <property type="entry name" value="PBP5_C"/>
    <property type="match status" value="1"/>
</dbReference>
<evidence type="ECO:0000256" key="5">
    <source>
        <dbReference type="ARBA" id="ARBA00022645"/>
    </source>
</evidence>
<accession>A0A5D4TVJ9</accession>
<keyword evidence="5 18" id="KW-0121">Carboxypeptidase</keyword>
<comment type="similarity">
    <text evidence="3 15">Belongs to the peptidase S11 family.</text>
</comment>
<evidence type="ECO:0000313" key="18">
    <source>
        <dbReference type="EMBL" id="TYS84583.1"/>
    </source>
</evidence>
<dbReference type="UniPathway" id="UPA00219"/>
<dbReference type="GO" id="GO:0008360">
    <property type="term" value="P:regulation of cell shape"/>
    <property type="evidence" value="ECO:0007669"/>
    <property type="project" value="UniProtKB-KW"/>
</dbReference>
<dbReference type="GO" id="GO:0071555">
    <property type="term" value="P:cell wall organization"/>
    <property type="evidence" value="ECO:0007669"/>
    <property type="project" value="UniProtKB-KW"/>
</dbReference>
<dbReference type="Proteomes" id="UP000324269">
    <property type="component" value="Unassembled WGS sequence"/>
</dbReference>
<evidence type="ECO:0000256" key="13">
    <source>
        <dbReference type="PIRSR" id="PIRSR618044-1"/>
    </source>
</evidence>
<dbReference type="Pfam" id="PF07943">
    <property type="entry name" value="PBP5_C"/>
    <property type="match status" value="1"/>
</dbReference>
<dbReference type="GO" id="GO:0006508">
    <property type="term" value="P:proteolysis"/>
    <property type="evidence" value="ECO:0007669"/>
    <property type="project" value="UniProtKB-KW"/>
</dbReference>
<comment type="function">
    <text evidence="1">Removes C-terminal D-alanyl residues from sugar-peptide cell wall precursors.</text>
</comment>
<dbReference type="GO" id="GO:0009002">
    <property type="term" value="F:serine-type D-Ala-D-Ala carboxypeptidase activity"/>
    <property type="evidence" value="ECO:0007669"/>
    <property type="project" value="UniProtKB-EC"/>
</dbReference>
<evidence type="ECO:0000256" key="8">
    <source>
        <dbReference type="ARBA" id="ARBA00022801"/>
    </source>
</evidence>
<protein>
    <recommendedName>
        <fullName evidence="4">serine-type D-Ala-D-Ala carboxypeptidase</fullName>
        <ecNumber evidence="4">3.4.16.4</ecNumber>
    </recommendedName>
</protein>
<dbReference type="GO" id="GO:0009252">
    <property type="term" value="P:peptidoglycan biosynthetic process"/>
    <property type="evidence" value="ECO:0007669"/>
    <property type="project" value="UniProtKB-UniPathway"/>
</dbReference>
<dbReference type="InterPro" id="IPR018044">
    <property type="entry name" value="Peptidase_S11"/>
</dbReference>
<evidence type="ECO:0000256" key="2">
    <source>
        <dbReference type="ARBA" id="ARBA00004752"/>
    </source>
</evidence>
<reference evidence="18 19" key="1">
    <citation type="submission" date="2019-08" db="EMBL/GenBank/DDBJ databases">
        <title>Bacillus genomes from the desert of Cuatro Cienegas, Coahuila.</title>
        <authorList>
            <person name="Olmedo-Alvarez G."/>
        </authorList>
    </citation>
    <scope>NUCLEOTIDE SEQUENCE [LARGE SCALE GENOMIC DNA]</scope>
    <source>
        <strain evidence="18 19">CH87b_3T</strain>
    </source>
</reference>
<evidence type="ECO:0000256" key="12">
    <source>
        <dbReference type="ARBA" id="ARBA00034000"/>
    </source>
</evidence>
<feature type="binding site" evidence="14">
    <location>
        <position position="253"/>
    </location>
    <ligand>
        <name>substrate</name>
    </ligand>
</feature>
<dbReference type="EC" id="3.4.16.4" evidence="4"/>
<evidence type="ECO:0000256" key="9">
    <source>
        <dbReference type="ARBA" id="ARBA00022960"/>
    </source>
</evidence>
<comment type="pathway">
    <text evidence="2">Cell wall biogenesis; peptidoglycan biosynthesis.</text>
</comment>
<comment type="caution">
    <text evidence="18">The sequence shown here is derived from an EMBL/GenBank/DDBJ whole genome shotgun (WGS) entry which is preliminary data.</text>
</comment>
<evidence type="ECO:0000256" key="7">
    <source>
        <dbReference type="ARBA" id="ARBA00022729"/>
    </source>
</evidence>
<gene>
    <name evidence="18" type="ORF">FZC85_14520</name>
</gene>
<feature type="domain" description="Peptidase S11 D-Ala-D-Ala carboxypeptidase A C-terminal" evidence="17">
    <location>
        <begin position="309"/>
        <end position="419"/>
    </location>
</feature>
<keyword evidence="8" id="KW-0378">Hydrolase</keyword>
<dbReference type="InterPro" id="IPR015956">
    <property type="entry name" value="Peniciliin-bd_prot_C_sf"/>
</dbReference>
<dbReference type="EMBL" id="VTEZ01000004">
    <property type="protein sequence ID" value="TYS84583.1"/>
    <property type="molecule type" value="Genomic_DNA"/>
</dbReference>
<dbReference type="PANTHER" id="PTHR21581">
    <property type="entry name" value="D-ALANYL-D-ALANINE CARBOXYPEPTIDASE"/>
    <property type="match status" value="1"/>
</dbReference>
<dbReference type="PANTHER" id="PTHR21581:SF11">
    <property type="entry name" value="D-ALANYL-D-ALANINE CARBOXYPEPTIDASE DACA"/>
    <property type="match status" value="1"/>
</dbReference>
<dbReference type="InterPro" id="IPR001967">
    <property type="entry name" value="Peptidase_S11_N"/>
</dbReference>
<evidence type="ECO:0000313" key="19">
    <source>
        <dbReference type="Proteomes" id="UP000324269"/>
    </source>
</evidence>
<evidence type="ECO:0000256" key="3">
    <source>
        <dbReference type="ARBA" id="ARBA00007164"/>
    </source>
</evidence>
<proteinExistence type="inferred from homology"/>
<comment type="catalytic activity">
    <reaction evidence="12">
        <text>Preferential cleavage: (Ac)2-L-Lys-D-Ala-|-D-Ala. Also transpeptidation of peptidyl-alanyl moieties that are N-acyl substituents of D-alanine.</text>
        <dbReference type="EC" id="3.4.16.4"/>
    </reaction>
</comment>
<keyword evidence="6" id="KW-0645">Protease</keyword>
<evidence type="ECO:0000256" key="15">
    <source>
        <dbReference type="RuleBase" id="RU004016"/>
    </source>
</evidence>
<evidence type="ECO:0000256" key="14">
    <source>
        <dbReference type="PIRSR" id="PIRSR618044-2"/>
    </source>
</evidence>
<evidence type="ECO:0000256" key="6">
    <source>
        <dbReference type="ARBA" id="ARBA00022670"/>
    </source>
</evidence>
<evidence type="ECO:0000256" key="16">
    <source>
        <dbReference type="SAM" id="SignalP"/>
    </source>
</evidence>
<evidence type="ECO:0000256" key="10">
    <source>
        <dbReference type="ARBA" id="ARBA00022984"/>
    </source>
</evidence>
<sequence length="438" mass="48874">MKKNMVKQSLSVLMISLMAMTPFQQTAHGKTKLDINADAAILVEADTGKIVYKEHEDQLLGIASMTKMMTEYLVLEAIEEGKIKWDQKYKVSDKVYQLANAPGLSNVPLRADEEYTVRELYDAMVIKSGNGAAIALSEVVAGSEGEFVKRMNAKAKELGFENYQFVNSSGLSNYDMLGMFPKGTDVNDENMVSAEDMATLAYYLIHDFPEVLETSGLSSKIFRPGTDEELVMKNTNGLLKDKSYFYKGADGLKTGTTPFAGSTFTGTAERDGVRYISVILDAKDEYGQPSSAERFIQTSELLDYGFDEFETVKYSSLSDIDKKKEPTLEVPDGKEQSVTIKIDKPLSIRVTKDEKDKVKASVKLDEEKLNDDGTLQAPIEKGEKIGEMMIETPEKNEYIFDEKQPSYKVDIYAAESVEKASWLVRSARSIQSFFGNLF</sequence>
<feature type="active site" description="Proton acceptor" evidence="13">
    <location>
        <position position="67"/>
    </location>
</feature>
<keyword evidence="7 16" id="KW-0732">Signal</keyword>
<dbReference type="AlphaFoldDB" id="A0A5D4TVJ9"/>
<dbReference type="RefSeq" id="WP_148969015.1">
    <property type="nucleotide sequence ID" value="NZ_JBNIKW010000003.1"/>
</dbReference>
<evidence type="ECO:0000256" key="4">
    <source>
        <dbReference type="ARBA" id="ARBA00012448"/>
    </source>
</evidence>
<name>A0A5D4TVJ9_9BACI</name>
<dbReference type="OrthoDB" id="9791132at2"/>
<dbReference type="SUPFAM" id="SSF69189">
    <property type="entry name" value="Penicillin-binding protein associated domain"/>
    <property type="match status" value="1"/>
</dbReference>
<feature type="active site" description="Acyl-ester intermediate" evidence="13">
    <location>
        <position position="64"/>
    </location>
</feature>
<evidence type="ECO:0000259" key="17">
    <source>
        <dbReference type="SMART" id="SM00936"/>
    </source>
</evidence>
<dbReference type="InterPro" id="IPR037167">
    <property type="entry name" value="Peptidase_S11_C_sf"/>
</dbReference>